<name>A0ABQ5H309_9ASTR</name>
<keyword evidence="2" id="KW-1133">Transmembrane helix</keyword>
<dbReference type="EMBL" id="BQNB010019151">
    <property type="protein sequence ID" value="GJT82262.1"/>
    <property type="molecule type" value="Genomic_DNA"/>
</dbReference>
<dbReference type="PANTHER" id="PTHR43592:SF7">
    <property type="entry name" value="CAAX AMINO TERMINAL PROTEASE FAMILY PROTEIN"/>
    <property type="match status" value="1"/>
</dbReference>
<protein>
    <submittedName>
        <fullName evidence="4">Zinc finger, RING/FYVE/PHD-type containing protein</fullName>
    </submittedName>
</protein>
<sequence>MNPQLVQGLPDEPNGIEDKSVAMDSNINLESRSSVTISSRSSVLQACTTNSGFIALAGVLRSNAYHGTFDEDVIDHIPKVLEMLDLIKIPNVDTHRLRMKVFPLSLADDARQWWIDEGDGKITTWKELVEKIFCKFYPLSRDGEDEMLEEDESWNKEPINDIVSSDEEWEESNYGNPPNTTTESFFRPYLGTHDIEKVDKRSQNRHKGNDSKLEINILNKAPESGNKNNEQPNKRVCKAEKFEAIKYSLGPNEEYIAIKSCEYNVWEKGEDIEFETWYMQLIAGLVILISSSRFLLLKTWSDFVESSEASNQLVLTSLEPLDYAFVAFLPDISEELLFRGALLPLIGINLTSATVVAALFGILHLGSGQKFSFTTWTTFVGLAYGYAMILTSSLIVPMASNAINNLIGGVIWRINHQKREIYGSLFAGLMSSLYRMDSFKIKNRERFLIQASGSETHMKKYIYKEGAMMIDPSKTS</sequence>
<feature type="transmembrane region" description="Helical" evidence="2">
    <location>
        <begin position="375"/>
        <end position="399"/>
    </location>
</feature>
<keyword evidence="2" id="KW-0812">Transmembrane</keyword>
<keyword evidence="5" id="KW-1185">Reference proteome</keyword>
<reference evidence="4" key="1">
    <citation type="journal article" date="2022" name="Int. J. Mol. Sci.">
        <title>Draft Genome of Tanacetum Coccineum: Genomic Comparison of Closely Related Tanacetum-Family Plants.</title>
        <authorList>
            <person name="Yamashiro T."/>
            <person name="Shiraishi A."/>
            <person name="Nakayama K."/>
            <person name="Satake H."/>
        </authorList>
    </citation>
    <scope>NUCLEOTIDE SEQUENCE</scope>
</reference>
<gene>
    <name evidence="4" type="ORF">Tco_1056604</name>
</gene>
<evidence type="ECO:0000256" key="2">
    <source>
        <dbReference type="SAM" id="Phobius"/>
    </source>
</evidence>
<evidence type="ECO:0000256" key="1">
    <source>
        <dbReference type="SAM" id="MobiDB-lite"/>
    </source>
</evidence>
<organism evidence="4 5">
    <name type="scientific">Tanacetum coccineum</name>
    <dbReference type="NCBI Taxonomy" id="301880"/>
    <lineage>
        <taxon>Eukaryota</taxon>
        <taxon>Viridiplantae</taxon>
        <taxon>Streptophyta</taxon>
        <taxon>Embryophyta</taxon>
        <taxon>Tracheophyta</taxon>
        <taxon>Spermatophyta</taxon>
        <taxon>Magnoliopsida</taxon>
        <taxon>eudicotyledons</taxon>
        <taxon>Gunneridae</taxon>
        <taxon>Pentapetalae</taxon>
        <taxon>asterids</taxon>
        <taxon>campanulids</taxon>
        <taxon>Asterales</taxon>
        <taxon>Asteraceae</taxon>
        <taxon>Asteroideae</taxon>
        <taxon>Anthemideae</taxon>
        <taxon>Anthemidinae</taxon>
        <taxon>Tanacetum</taxon>
    </lineage>
</organism>
<feature type="compositionally biased region" description="Polar residues" evidence="1">
    <location>
        <begin position="173"/>
        <end position="184"/>
    </location>
</feature>
<dbReference type="PANTHER" id="PTHR43592">
    <property type="entry name" value="CAAX AMINO TERMINAL PROTEASE"/>
    <property type="match status" value="1"/>
</dbReference>
<feature type="domain" description="CAAX prenyl protease 2/Lysostaphin resistance protein A-like" evidence="3">
    <location>
        <begin position="321"/>
        <end position="407"/>
    </location>
</feature>
<dbReference type="Proteomes" id="UP001151760">
    <property type="component" value="Unassembled WGS sequence"/>
</dbReference>
<feature type="transmembrane region" description="Helical" evidence="2">
    <location>
        <begin position="277"/>
        <end position="297"/>
    </location>
</feature>
<comment type="caution">
    <text evidence="4">The sequence shown here is derived from an EMBL/GenBank/DDBJ whole genome shotgun (WGS) entry which is preliminary data.</text>
</comment>
<accession>A0ABQ5H309</accession>
<evidence type="ECO:0000259" key="3">
    <source>
        <dbReference type="Pfam" id="PF02517"/>
    </source>
</evidence>
<dbReference type="Pfam" id="PF02517">
    <property type="entry name" value="Rce1-like"/>
    <property type="match status" value="1"/>
</dbReference>
<evidence type="ECO:0000313" key="4">
    <source>
        <dbReference type="EMBL" id="GJT82262.1"/>
    </source>
</evidence>
<reference evidence="4" key="2">
    <citation type="submission" date="2022-01" db="EMBL/GenBank/DDBJ databases">
        <authorList>
            <person name="Yamashiro T."/>
            <person name="Shiraishi A."/>
            <person name="Satake H."/>
            <person name="Nakayama K."/>
        </authorList>
    </citation>
    <scope>NUCLEOTIDE SEQUENCE</scope>
</reference>
<evidence type="ECO:0000313" key="5">
    <source>
        <dbReference type="Proteomes" id="UP001151760"/>
    </source>
</evidence>
<feature type="transmembrane region" description="Helical" evidence="2">
    <location>
        <begin position="341"/>
        <end position="363"/>
    </location>
</feature>
<dbReference type="InterPro" id="IPR003675">
    <property type="entry name" value="Rce1/LyrA-like_dom"/>
</dbReference>
<keyword evidence="2" id="KW-0472">Membrane</keyword>
<feature type="region of interest" description="Disordered" evidence="1">
    <location>
        <begin position="165"/>
        <end position="185"/>
    </location>
</feature>
<proteinExistence type="predicted"/>